<dbReference type="KEGG" id="amyt:AMYT_1303"/>
<keyword evidence="8" id="KW-0175">Coiled coil</keyword>
<keyword evidence="4" id="KW-1134">Transmembrane beta strand</keyword>
<evidence type="ECO:0000313" key="10">
    <source>
        <dbReference type="Proteomes" id="UP000290092"/>
    </source>
</evidence>
<dbReference type="SUPFAM" id="SSF56954">
    <property type="entry name" value="Outer membrane efflux proteins (OEP)"/>
    <property type="match status" value="1"/>
</dbReference>
<evidence type="ECO:0000313" key="9">
    <source>
        <dbReference type="EMBL" id="RXK13693.1"/>
    </source>
</evidence>
<comment type="subcellular location">
    <subcellularLocation>
        <location evidence="1">Cell outer membrane</location>
    </subcellularLocation>
</comment>
<name>A0AAX2AG80_9BACT</name>
<evidence type="ECO:0000256" key="3">
    <source>
        <dbReference type="ARBA" id="ARBA00022448"/>
    </source>
</evidence>
<organism evidence="9 10">
    <name type="scientific">Malaciobacter mytili LMG 24559</name>
    <dbReference type="NCBI Taxonomy" id="1032238"/>
    <lineage>
        <taxon>Bacteria</taxon>
        <taxon>Pseudomonadati</taxon>
        <taxon>Campylobacterota</taxon>
        <taxon>Epsilonproteobacteria</taxon>
        <taxon>Campylobacterales</taxon>
        <taxon>Arcobacteraceae</taxon>
        <taxon>Malaciobacter</taxon>
    </lineage>
</organism>
<keyword evidence="6" id="KW-0472">Membrane</keyword>
<evidence type="ECO:0000256" key="6">
    <source>
        <dbReference type="ARBA" id="ARBA00023136"/>
    </source>
</evidence>
<keyword evidence="5" id="KW-0812">Transmembrane</keyword>
<dbReference type="Pfam" id="PF02321">
    <property type="entry name" value="OEP"/>
    <property type="match status" value="2"/>
</dbReference>
<feature type="coiled-coil region" evidence="8">
    <location>
        <begin position="25"/>
        <end position="52"/>
    </location>
</feature>
<dbReference type="Proteomes" id="UP000290092">
    <property type="component" value="Unassembled WGS sequence"/>
</dbReference>
<evidence type="ECO:0000256" key="4">
    <source>
        <dbReference type="ARBA" id="ARBA00022452"/>
    </source>
</evidence>
<sequence length="409" mass="46955">MKKIYLLFFIPIFLMGQDLNELIDLSIKNRLVNSYKNDLESLKKEYSSVRSSYLPKLDVGANYSKAKYETASTASKSSTAYASLDFTLYDGGKRENRFDSYEMSIKSSEKTLESIKNQISLDVTTYYYNYLGLFATQDAKIKEIEQLRAQYDRLSKFLEVGTTTEDELKKIDSRLQSATVQLHEIELQLQTILHNLEYITGKKVSIQEGSLVDLILTNDKNKQRADIESLKFNVETMLKNADIEKSGYLPTISLNNTYSYYDMNFDNKAFENDLDEQNILSINLKWNIFSFGETKNSYESKYKKYLSAKSNYEYEKNKANVDLQLALRAFDIGKLKIKSAQASLDAANSAYEVIKSKFQNGLIDNVAYLEALSEKYDALSVLKTAIYDLEIKKANVIYHSGEKVKDYVK</sequence>
<dbReference type="GO" id="GO:0015288">
    <property type="term" value="F:porin activity"/>
    <property type="evidence" value="ECO:0007669"/>
    <property type="project" value="TreeGrafter"/>
</dbReference>
<protein>
    <submittedName>
        <fullName evidence="9">Transporter</fullName>
    </submittedName>
</protein>
<evidence type="ECO:0000256" key="2">
    <source>
        <dbReference type="ARBA" id="ARBA00007613"/>
    </source>
</evidence>
<dbReference type="AlphaFoldDB" id="A0AAX2AG80"/>
<comment type="caution">
    <text evidence="9">The sequence shown here is derived from an EMBL/GenBank/DDBJ whole genome shotgun (WGS) entry which is preliminary data.</text>
</comment>
<evidence type="ECO:0000256" key="1">
    <source>
        <dbReference type="ARBA" id="ARBA00004442"/>
    </source>
</evidence>
<dbReference type="PANTHER" id="PTHR30026">
    <property type="entry name" value="OUTER MEMBRANE PROTEIN TOLC"/>
    <property type="match status" value="1"/>
</dbReference>
<dbReference type="GO" id="GO:0015562">
    <property type="term" value="F:efflux transmembrane transporter activity"/>
    <property type="evidence" value="ECO:0007669"/>
    <property type="project" value="InterPro"/>
</dbReference>
<comment type="similarity">
    <text evidence="2">Belongs to the outer membrane factor (OMF) (TC 1.B.17) family.</text>
</comment>
<keyword evidence="10" id="KW-1185">Reference proteome</keyword>
<accession>A0AAX2AG80</accession>
<reference evidence="9 10" key="1">
    <citation type="submission" date="2017-09" db="EMBL/GenBank/DDBJ databases">
        <title>Genomics of the genus Arcobacter.</title>
        <authorList>
            <person name="Perez-Cataluna A."/>
            <person name="Figueras M.J."/>
            <person name="Salas-Masso N."/>
        </authorList>
    </citation>
    <scope>NUCLEOTIDE SEQUENCE [LARGE SCALE GENOMIC DNA]</scope>
    <source>
        <strain evidence="9 10">CECT 7386</strain>
    </source>
</reference>
<dbReference type="InterPro" id="IPR051906">
    <property type="entry name" value="TolC-like"/>
</dbReference>
<dbReference type="GO" id="GO:0009279">
    <property type="term" value="C:cell outer membrane"/>
    <property type="evidence" value="ECO:0007669"/>
    <property type="project" value="UniProtKB-SubCell"/>
</dbReference>
<proteinExistence type="inferred from homology"/>
<dbReference type="EMBL" id="NXID01000061">
    <property type="protein sequence ID" value="RXK13693.1"/>
    <property type="molecule type" value="Genomic_DNA"/>
</dbReference>
<evidence type="ECO:0000256" key="5">
    <source>
        <dbReference type="ARBA" id="ARBA00022692"/>
    </source>
</evidence>
<dbReference type="PANTHER" id="PTHR30026:SF20">
    <property type="entry name" value="OUTER MEMBRANE PROTEIN TOLC"/>
    <property type="match status" value="1"/>
</dbReference>
<keyword evidence="3" id="KW-0813">Transport</keyword>
<dbReference type="Gene3D" id="1.20.1600.10">
    <property type="entry name" value="Outer membrane efflux proteins (OEP)"/>
    <property type="match status" value="1"/>
</dbReference>
<evidence type="ECO:0000256" key="7">
    <source>
        <dbReference type="ARBA" id="ARBA00023237"/>
    </source>
</evidence>
<evidence type="ECO:0000256" key="8">
    <source>
        <dbReference type="SAM" id="Coils"/>
    </source>
</evidence>
<dbReference type="GO" id="GO:1990281">
    <property type="term" value="C:efflux pump complex"/>
    <property type="evidence" value="ECO:0007669"/>
    <property type="project" value="TreeGrafter"/>
</dbReference>
<gene>
    <name evidence="9" type="ORF">CP985_13250</name>
</gene>
<keyword evidence="7" id="KW-0998">Cell outer membrane</keyword>
<dbReference type="InterPro" id="IPR003423">
    <property type="entry name" value="OMP_efflux"/>
</dbReference>